<dbReference type="SUPFAM" id="SSF82199">
    <property type="entry name" value="SET domain"/>
    <property type="match status" value="1"/>
</dbReference>
<dbReference type="AlphaFoldDB" id="A0AAD5MTH5"/>
<dbReference type="PROSITE" id="PS50280">
    <property type="entry name" value="SET"/>
    <property type="match status" value="1"/>
</dbReference>
<comment type="caution">
    <text evidence="3">The sequence shown here is derived from an EMBL/GenBank/DDBJ whole genome shotgun (WGS) entry which is preliminary data.</text>
</comment>
<protein>
    <recommendedName>
        <fullName evidence="2">SET domain-containing protein</fullName>
    </recommendedName>
</protein>
<organism evidence="3 4">
    <name type="scientific">Parelaphostrongylus tenuis</name>
    <name type="common">Meningeal worm</name>
    <dbReference type="NCBI Taxonomy" id="148309"/>
    <lineage>
        <taxon>Eukaryota</taxon>
        <taxon>Metazoa</taxon>
        <taxon>Ecdysozoa</taxon>
        <taxon>Nematoda</taxon>
        <taxon>Chromadorea</taxon>
        <taxon>Rhabditida</taxon>
        <taxon>Rhabditina</taxon>
        <taxon>Rhabditomorpha</taxon>
        <taxon>Strongyloidea</taxon>
        <taxon>Metastrongylidae</taxon>
        <taxon>Parelaphostrongylus</taxon>
    </lineage>
</organism>
<feature type="compositionally biased region" description="Basic and acidic residues" evidence="1">
    <location>
        <begin position="1"/>
        <end position="10"/>
    </location>
</feature>
<dbReference type="InterPro" id="IPR001214">
    <property type="entry name" value="SET_dom"/>
</dbReference>
<evidence type="ECO:0000256" key="1">
    <source>
        <dbReference type="SAM" id="MobiDB-lite"/>
    </source>
</evidence>
<dbReference type="Pfam" id="PF00856">
    <property type="entry name" value="SET"/>
    <property type="match status" value="1"/>
</dbReference>
<dbReference type="Proteomes" id="UP001196413">
    <property type="component" value="Unassembled WGS sequence"/>
</dbReference>
<dbReference type="Gene3D" id="2.170.270.10">
    <property type="entry name" value="SET domain"/>
    <property type="match status" value="1"/>
</dbReference>
<reference evidence="3" key="1">
    <citation type="submission" date="2021-06" db="EMBL/GenBank/DDBJ databases">
        <title>Parelaphostrongylus tenuis whole genome reference sequence.</title>
        <authorList>
            <person name="Garwood T.J."/>
            <person name="Larsen P.A."/>
            <person name="Fountain-Jones N.M."/>
            <person name="Garbe J.R."/>
            <person name="Macchietto M.G."/>
            <person name="Kania S.A."/>
            <person name="Gerhold R.W."/>
            <person name="Richards J.E."/>
            <person name="Wolf T.M."/>
        </authorList>
    </citation>
    <scope>NUCLEOTIDE SEQUENCE</scope>
    <source>
        <strain evidence="3">MNPRO001-30</strain>
        <tissue evidence="3">Meninges</tissue>
    </source>
</reference>
<dbReference type="EMBL" id="JAHQIW010002073">
    <property type="protein sequence ID" value="KAJ1354397.1"/>
    <property type="molecule type" value="Genomic_DNA"/>
</dbReference>
<gene>
    <name evidence="3" type="ORF">KIN20_011325</name>
</gene>
<proteinExistence type="predicted"/>
<dbReference type="InterPro" id="IPR053105">
    <property type="entry name" value="Class_V-like_SAM-MTase"/>
</dbReference>
<name>A0AAD5MTH5_PARTN</name>
<dbReference type="PANTHER" id="PTHR47250:SF3">
    <property type="entry name" value="HISTONE-LYSINE N-METHYLTRANSFERASE SET-6"/>
    <property type="match status" value="1"/>
</dbReference>
<dbReference type="InterPro" id="IPR046341">
    <property type="entry name" value="SET_dom_sf"/>
</dbReference>
<keyword evidence="4" id="KW-1185">Reference proteome</keyword>
<feature type="region of interest" description="Disordered" evidence="1">
    <location>
        <begin position="1"/>
        <end position="25"/>
    </location>
</feature>
<evidence type="ECO:0000313" key="3">
    <source>
        <dbReference type="EMBL" id="KAJ1354397.1"/>
    </source>
</evidence>
<evidence type="ECO:0000259" key="2">
    <source>
        <dbReference type="PROSITE" id="PS50280"/>
    </source>
</evidence>
<sequence>MYKMIDRNENIRNGTETANAPRKEEDQVVEACAATILYRHRRDVPVSPFPEAVVDLVRKTQKLRLERMIKLSVPKSRIDRSSERVDTTFDASAFDEFIYNPLRNGSSGRNLLTLDLSRGKELYPVKVFSDTQRCDLPENFTYICTNDFSNYTESEDNEGIAMVRCDCTDFTCVEKCACRQMSDKFTQCTILGDGRVYLNRDATFFNTLLVGCGEKCACVGQCKNSLSAKFLPSPFKFEVFRRDDKIGFGLRTLSNIPMGCAVLEFCGEVVTENVLRERGKTSEEYAFSLQDAESTEIYEKLARVKKVQLKAFDKWIETIYIDPKRKGNVARFITHGCLPNLTIIRYAENDLRLHRSRAILFANQPILGGSELFFDYGESYLSRGEFRV</sequence>
<feature type="domain" description="SET" evidence="2">
    <location>
        <begin position="235"/>
        <end position="377"/>
    </location>
</feature>
<accession>A0AAD5MTH5</accession>
<dbReference type="PANTHER" id="PTHR47250">
    <property type="entry name" value="HISTONE-LYSINE N-METHYLTRANSFERASE SET-6"/>
    <property type="match status" value="1"/>
</dbReference>
<dbReference type="SMART" id="SM00317">
    <property type="entry name" value="SET"/>
    <property type="match status" value="1"/>
</dbReference>
<evidence type="ECO:0000313" key="4">
    <source>
        <dbReference type="Proteomes" id="UP001196413"/>
    </source>
</evidence>